<evidence type="ECO:0000313" key="3">
    <source>
        <dbReference type="Proteomes" id="UP000199263"/>
    </source>
</evidence>
<dbReference type="InterPro" id="IPR029058">
    <property type="entry name" value="AB_hydrolase_fold"/>
</dbReference>
<accession>A0A1I1H667</accession>
<dbReference type="EMBL" id="FOMG01000001">
    <property type="protein sequence ID" value="SFC19444.1"/>
    <property type="molecule type" value="Genomic_DNA"/>
</dbReference>
<dbReference type="InterPro" id="IPR051044">
    <property type="entry name" value="MAG_DAG_Lipase"/>
</dbReference>
<dbReference type="Gene3D" id="3.40.50.1820">
    <property type="entry name" value="alpha/beta hydrolase"/>
    <property type="match status" value="1"/>
</dbReference>
<dbReference type="STRING" id="119641.SAMN05421842_101194"/>
<feature type="domain" description="Serine aminopeptidase S33" evidence="1">
    <location>
        <begin position="94"/>
        <end position="351"/>
    </location>
</feature>
<dbReference type="Pfam" id="PF12146">
    <property type="entry name" value="Hydrolase_4"/>
    <property type="match status" value="1"/>
</dbReference>
<proteinExistence type="predicted"/>
<reference evidence="2 3" key="1">
    <citation type="submission" date="2016-10" db="EMBL/GenBank/DDBJ databases">
        <authorList>
            <person name="de Groot N.N."/>
        </authorList>
    </citation>
    <scope>NUCLEOTIDE SEQUENCE [LARGE SCALE GENOMIC DNA]</scope>
    <source>
        <strain evidence="2 3">DSM 12992</strain>
    </source>
</reference>
<gene>
    <name evidence="2" type="ORF">SAMN05421842_101194</name>
</gene>
<organism evidence="2 3">
    <name type="scientific">Clostridium uliginosum</name>
    <dbReference type="NCBI Taxonomy" id="119641"/>
    <lineage>
        <taxon>Bacteria</taxon>
        <taxon>Bacillati</taxon>
        <taxon>Bacillota</taxon>
        <taxon>Clostridia</taxon>
        <taxon>Eubacteriales</taxon>
        <taxon>Clostridiaceae</taxon>
        <taxon>Clostridium</taxon>
    </lineage>
</organism>
<dbReference type="SUPFAM" id="SSF53474">
    <property type="entry name" value="alpha/beta-Hydrolases"/>
    <property type="match status" value="1"/>
</dbReference>
<name>A0A1I1H667_9CLOT</name>
<sequence length="372" mass="43240">MKINKKIVRVQIKSLIFLIIFCLQFTLGFNSSIITAYADENEKVEFNKLFITEDEYEKTMKEVVQVYLDEKREDGYLKIDENTKLYYQKYSVENPKATIVISHGFSESLEKYREIIYYFLKSGYSVYGIEHRGHGRSGSLGVIDKSQVNITDFNYYVSDFKKFIDDIVKPNIGQEKMLLYAHSMGGAIGAKFLEKYPEYFDAAILNAPMLEIDTGNTPEFLAESISWIYTTFSFGDKYVATQKPYNLEYNLEKSCTSSDVRYKYYYDIVSSNNDLQRGGASYNWLRNSIKATKEITKQENASKIEIPVLLFQAEKDTYVKPRGQNMFAQYAKNCKVILSVGSKHETYREKDSVLKPYLNNVFDFYNKNLKTE</sequence>
<evidence type="ECO:0000259" key="1">
    <source>
        <dbReference type="Pfam" id="PF12146"/>
    </source>
</evidence>
<dbReference type="PANTHER" id="PTHR11614">
    <property type="entry name" value="PHOSPHOLIPASE-RELATED"/>
    <property type="match status" value="1"/>
</dbReference>
<dbReference type="InterPro" id="IPR022742">
    <property type="entry name" value="Hydrolase_4"/>
</dbReference>
<dbReference type="Proteomes" id="UP000199263">
    <property type="component" value="Unassembled WGS sequence"/>
</dbReference>
<evidence type="ECO:0000313" key="2">
    <source>
        <dbReference type="EMBL" id="SFC19444.1"/>
    </source>
</evidence>
<protein>
    <submittedName>
        <fullName evidence="2">Lysophospholipase</fullName>
    </submittedName>
</protein>
<dbReference type="AlphaFoldDB" id="A0A1I1H667"/>
<keyword evidence="3" id="KW-1185">Reference proteome</keyword>
<dbReference type="OrthoDB" id="9806902at2"/>
<dbReference type="RefSeq" id="WP_090087885.1">
    <property type="nucleotide sequence ID" value="NZ_FOMG01000001.1"/>
</dbReference>